<gene>
    <name evidence="1" type="ORF">LG368_13720</name>
</gene>
<reference evidence="1" key="1">
    <citation type="submission" date="2021-10" db="EMBL/GenBank/DDBJ databases">
        <title>Marinomonas pontica sp. nov., isolated from the Black Sea.</title>
        <authorList>
            <person name="Zhao L.-H."/>
            <person name="Xue J.-H."/>
        </authorList>
    </citation>
    <scope>NUCLEOTIDE SEQUENCE</scope>
    <source>
        <strain evidence="1">E8</strain>
    </source>
</reference>
<dbReference type="EMBL" id="JAJATW010000028">
    <property type="protein sequence ID" value="MCB5162946.1"/>
    <property type="molecule type" value="Genomic_DNA"/>
</dbReference>
<dbReference type="RefSeq" id="WP_226755292.1">
    <property type="nucleotide sequence ID" value="NZ_JAJATW010000028.1"/>
</dbReference>
<accession>A0A9X1LFE1</accession>
<sequence length="177" mass="20168">MNHQLNQIKSAMAELSETLQIPEIYKSDLEMDYAALERFKGAKKLVWLLRSYGTVLVPAGIGVDPVFITHWLNNDHGQVVVPFVIDIETAKVEKVSFDQARKVIAQPPLKINATMSRNDIVQKVETILEKGRDLKCWGAKENTFGYWPEWKNHFEACGNHMMSDLMGDAIRQLNSRP</sequence>
<name>A0A9X1LFE1_9GAMM</name>
<dbReference type="AlphaFoldDB" id="A0A9X1LFE1"/>
<keyword evidence="2" id="KW-1185">Reference proteome</keyword>
<proteinExistence type="predicted"/>
<evidence type="ECO:0000313" key="2">
    <source>
        <dbReference type="Proteomes" id="UP001139095"/>
    </source>
</evidence>
<evidence type="ECO:0000313" key="1">
    <source>
        <dbReference type="EMBL" id="MCB5162946.1"/>
    </source>
</evidence>
<comment type="caution">
    <text evidence="1">The sequence shown here is derived from an EMBL/GenBank/DDBJ whole genome shotgun (WGS) entry which is preliminary data.</text>
</comment>
<dbReference type="Proteomes" id="UP001139095">
    <property type="component" value="Unassembled WGS sequence"/>
</dbReference>
<organism evidence="1 2">
    <name type="scientific">Marinomonas algarum</name>
    <dbReference type="NCBI Taxonomy" id="2883105"/>
    <lineage>
        <taxon>Bacteria</taxon>
        <taxon>Pseudomonadati</taxon>
        <taxon>Pseudomonadota</taxon>
        <taxon>Gammaproteobacteria</taxon>
        <taxon>Oceanospirillales</taxon>
        <taxon>Oceanospirillaceae</taxon>
        <taxon>Marinomonas</taxon>
    </lineage>
</organism>
<protein>
    <submittedName>
        <fullName evidence="1">Uncharacterized protein</fullName>
    </submittedName>
</protein>